<proteinExistence type="predicted"/>
<sequence length="125" mass="13726">MNLEVGSTLSFSRTFTKEDVDTFTKLSLDEGVHHVNPDENGNVIVQGLLTATLPTKIGGENDVLAHTMNFTFLKPVITGDTITCVVTIDHYTKKDNGRRSITASFRCINQDHIEVMTGLFAGVIK</sequence>
<protein>
    <submittedName>
        <fullName evidence="2">Acyl dehydratase</fullName>
    </submittedName>
</protein>
<dbReference type="EMBL" id="JAFBEC010000003">
    <property type="protein sequence ID" value="MBM7632399.1"/>
    <property type="molecule type" value="Genomic_DNA"/>
</dbReference>
<reference evidence="2 3" key="1">
    <citation type="submission" date="2021-01" db="EMBL/GenBank/DDBJ databases">
        <title>Genomic Encyclopedia of Type Strains, Phase IV (KMG-IV): sequencing the most valuable type-strain genomes for metagenomic binning, comparative biology and taxonomic classification.</title>
        <authorList>
            <person name="Goeker M."/>
        </authorList>
    </citation>
    <scope>NUCLEOTIDE SEQUENCE [LARGE SCALE GENOMIC DNA]</scope>
    <source>
        <strain evidence="2 3">DSM 25540</strain>
    </source>
</reference>
<dbReference type="Pfam" id="PF13452">
    <property type="entry name" value="FAS1_DH_region"/>
    <property type="match status" value="1"/>
</dbReference>
<dbReference type="Gene3D" id="3.10.129.10">
    <property type="entry name" value="Hotdog Thioesterase"/>
    <property type="match status" value="1"/>
</dbReference>
<feature type="domain" description="FAS1-like dehydratase" evidence="1">
    <location>
        <begin position="61"/>
        <end position="117"/>
    </location>
</feature>
<dbReference type="PANTHER" id="PTHR43664:SF1">
    <property type="entry name" value="BETA-METHYLMALYL-COA DEHYDRATASE"/>
    <property type="match status" value="1"/>
</dbReference>
<dbReference type="Proteomes" id="UP000741863">
    <property type="component" value="Unassembled WGS sequence"/>
</dbReference>
<accession>A0ABS2PAQ6</accession>
<dbReference type="SUPFAM" id="SSF54637">
    <property type="entry name" value="Thioesterase/thiol ester dehydrase-isomerase"/>
    <property type="match status" value="1"/>
</dbReference>
<name>A0ABS2PAQ6_9BACL</name>
<dbReference type="InterPro" id="IPR029069">
    <property type="entry name" value="HotDog_dom_sf"/>
</dbReference>
<evidence type="ECO:0000313" key="3">
    <source>
        <dbReference type="Proteomes" id="UP000741863"/>
    </source>
</evidence>
<dbReference type="InterPro" id="IPR052342">
    <property type="entry name" value="MCH/BMMD"/>
</dbReference>
<dbReference type="InterPro" id="IPR039569">
    <property type="entry name" value="FAS1-like_DH_region"/>
</dbReference>
<gene>
    <name evidence="2" type="ORF">JOD17_001492</name>
</gene>
<comment type="caution">
    <text evidence="2">The sequence shown here is derived from an EMBL/GenBank/DDBJ whole genome shotgun (WGS) entry which is preliminary data.</text>
</comment>
<organism evidence="2 3">
    <name type="scientific">Geomicrobium sediminis</name>
    <dbReference type="NCBI Taxonomy" id="1347788"/>
    <lineage>
        <taxon>Bacteria</taxon>
        <taxon>Bacillati</taxon>
        <taxon>Bacillota</taxon>
        <taxon>Bacilli</taxon>
        <taxon>Bacillales</taxon>
        <taxon>Geomicrobium</taxon>
    </lineage>
</organism>
<keyword evidence="3" id="KW-1185">Reference proteome</keyword>
<dbReference type="PANTHER" id="PTHR43664">
    <property type="entry name" value="MONOAMINE OXIDASE-RELATED"/>
    <property type="match status" value="1"/>
</dbReference>
<evidence type="ECO:0000259" key="1">
    <source>
        <dbReference type="Pfam" id="PF13452"/>
    </source>
</evidence>
<dbReference type="RefSeq" id="WP_204696589.1">
    <property type="nucleotide sequence ID" value="NZ_JAFBEC010000003.1"/>
</dbReference>
<evidence type="ECO:0000313" key="2">
    <source>
        <dbReference type="EMBL" id="MBM7632399.1"/>
    </source>
</evidence>